<evidence type="ECO:0000313" key="3">
    <source>
        <dbReference type="Proteomes" id="UP000008063"/>
    </source>
</evidence>
<dbReference type="Proteomes" id="UP000008063">
    <property type="component" value="Unassembled WGS sequence"/>
</dbReference>
<organism evidence="3">
    <name type="scientific">Serpula lacrymans var. lacrymans (strain S7.3)</name>
    <name type="common">Dry rot fungus</name>
    <dbReference type="NCBI Taxonomy" id="936435"/>
    <lineage>
        <taxon>Eukaryota</taxon>
        <taxon>Fungi</taxon>
        <taxon>Dikarya</taxon>
        <taxon>Basidiomycota</taxon>
        <taxon>Agaricomycotina</taxon>
        <taxon>Agaricomycetes</taxon>
        <taxon>Agaricomycetidae</taxon>
        <taxon>Boletales</taxon>
        <taxon>Coniophorineae</taxon>
        <taxon>Serpulaceae</taxon>
        <taxon>Serpula</taxon>
    </lineage>
</organism>
<sequence length="104" mass="12141">MVQVEASNEEAGQTENSDEVKKKKNDDWCQFQCSGKYWNFVDYHLQNMEVKARKNAKTQTKYQFAWKQCSGTSPDILAQRKSSKLAQMSALEWQNTIYATWFGE</sequence>
<dbReference type="EMBL" id="GL945479">
    <property type="protein sequence ID" value="EGO00455.1"/>
    <property type="molecule type" value="Genomic_DNA"/>
</dbReference>
<protein>
    <submittedName>
        <fullName evidence="2">Uncharacterized protein</fullName>
    </submittedName>
</protein>
<reference evidence="3" key="1">
    <citation type="journal article" date="2011" name="Science">
        <title>The plant cell wall-decomposing machinery underlies the functional diversity of forest fungi.</title>
        <authorList>
            <person name="Eastwood D.C."/>
            <person name="Floudas D."/>
            <person name="Binder M."/>
            <person name="Majcherczyk A."/>
            <person name="Schneider P."/>
            <person name="Aerts A."/>
            <person name="Asiegbu F.O."/>
            <person name="Baker S.E."/>
            <person name="Barry K."/>
            <person name="Bendiksby M."/>
            <person name="Blumentritt M."/>
            <person name="Coutinho P.M."/>
            <person name="Cullen D."/>
            <person name="de Vries R.P."/>
            <person name="Gathman A."/>
            <person name="Goodell B."/>
            <person name="Henrissat B."/>
            <person name="Ihrmark K."/>
            <person name="Kauserud H."/>
            <person name="Kohler A."/>
            <person name="LaButti K."/>
            <person name="Lapidus A."/>
            <person name="Lavin J.L."/>
            <person name="Lee Y.-H."/>
            <person name="Lindquist E."/>
            <person name="Lilly W."/>
            <person name="Lucas S."/>
            <person name="Morin E."/>
            <person name="Murat C."/>
            <person name="Oguiza J.A."/>
            <person name="Park J."/>
            <person name="Pisabarro A.G."/>
            <person name="Riley R."/>
            <person name="Rosling A."/>
            <person name="Salamov A."/>
            <person name="Schmidt O."/>
            <person name="Schmutz J."/>
            <person name="Skrede I."/>
            <person name="Stenlid J."/>
            <person name="Wiebenga A."/>
            <person name="Xie X."/>
            <person name="Kuees U."/>
            <person name="Hibbett D.S."/>
            <person name="Hoffmeister D."/>
            <person name="Hoegberg N."/>
            <person name="Martin F."/>
            <person name="Grigoriev I.V."/>
            <person name="Watkinson S.C."/>
        </authorList>
    </citation>
    <scope>NUCLEOTIDE SEQUENCE [LARGE SCALE GENOMIC DNA]</scope>
    <source>
        <strain evidence="3">strain S7.3</strain>
    </source>
</reference>
<evidence type="ECO:0000256" key="1">
    <source>
        <dbReference type="SAM" id="MobiDB-lite"/>
    </source>
</evidence>
<proteinExistence type="predicted"/>
<gene>
    <name evidence="2" type="ORF">SERLA73DRAFT_152443</name>
</gene>
<dbReference type="InParanoid" id="F8PUP7"/>
<accession>F8PUP7</accession>
<feature type="region of interest" description="Disordered" evidence="1">
    <location>
        <begin position="1"/>
        <end position="24"/>
    </location>
</feature>
<dbReference type="AlphaFoldDB" id="F8PUP7"/>
<name>F8PUP7_SERL3</name>
<keyword evidence="3" id="KW-1185">Reference proteome</keyword>
<evidence type="ECO:0000313" key="2">
    <source>
        <dbReference type="EMBL" id="EGO00455.1"/>
    </source>
</evidence>
<dbReference type="HOGENOM" id="CLU_2251695_0_0_1"/>